<reference evidence="1" key="1">
    <citation type="submission" date="2021-01" db="EMBL/GenBank/DDBJ databases">
        <authorList>
            <consortium name="Genoscope - CEA"/>
            <person name="William W."/>
        </authorList>
    </citation>
    <scope>NUCLEOTIDE SEQUENCE</scope>
</reference>
<dbReference type="Gene3D" id="2.60.40.1180">
    <property type="entry name" value="Golgi alpha-mannosidase II"/>
    <property type="match status" value="1"/>
</dbReference>
<dbReference type="AlphaFoldDB" id="A0A816LI94"/>
<accession>A0A816LI94</accession>
<dbReference type="InterPro" id="IPR013780">
    <property type="entry name" value="Glyco_hydro_b"/>
</dbReference>
<dbReference type="Proteomes" id="UP001295469">
    <property type="component" value="Chromosome C05"/>
</dbReference>
<dbReference type="SUPFAM" id="SSF51011">
    <property type="entry name" value="Glycosyl hydrolase domain"/>
    <property type="match status" value="1"/>
</dbReference>
<organism evidence="1">
    <name type="scientific">Brassica napus</name>
    <name type="common">Rape</name>
    <dbReference type="NCBI Taxonomy" id="3708"/>
    <lineage>
        <taxon>Eukaryota</taxon>
        <taxon>Viridiplantae</taxon>
        <taxon>Streptophyta</taxon>
        <taxon>Embryophyta</taxon>
        <taxon>Tracheophyta</taxon>
        <taxon>Spermatophyta</taxon>
        <taxon>Magnoliopsida</taxon>
        <taxon>eudicotyledons</taxon>
        <taxon>Gunneridae</taxon>
        <taxon>Pentapetalae</taxon>
        <taxon>rosids</taxon>
        <taxon>malvids</taxon>
        <taxon>Brassicales</taxon>
        <taxon>Brassicaceae</taxon>
        <taxon>Brassiceae</taxon>
        <taxon>Brassica</taxon>
    </lineage>
</organism>
<dbReference type="EMBL" id="HG994369">
    <property type="protein sequence ID" value="CAF1939122.1"/>
    <property type="molecule type" value="Genomic_DNA"/>
</dbReference>
<sequence>MKPMEKEVMMDVIAGTMVLKGKLVMLSHQVLTCLTNEEFSFSFDDFSGNTNDANGRRIKTHPIDMVITIATDMIRLSTISTGKRQVLTSCCSRRKEGEPFQGVITWHEDNWDNPESKFLAFTLHDGISGQDVYAAFNAHDYFVKALIPLPPWGKQSNGSVWLTQTSIESPDDFVKEGVAETYNVAPFSSILLKFM</sequence>
<protein>
    <submittedName>
        <fullName evidence="1">(rape) hypothetical protein</fullName>
    </submittedName>
</protein>
<proteinExistence type="predicted"/>
<gene>
    <name evidence="1" type="ORF">DARMORV10_C05P62190.1</name>
</gene>
<evidence type="ECO:0000313" key="1">
    <source>
        <dbReference type="EMBL" id="CAF1939122.1"/>
    </source>
</evidence>
<dbReference type="PANTHER" id="PTHR43002">
    <property type="entry name" value="GLYCOGEN DEBRANCHING ENZYME"/>
    <property type="match status" value="1"/>
</dbReference>
<name>A0A816LI94_BRANA</name>